<protein>
    <submittedName>
        <fullName evidence="1">Plasmid stabilization system</fullName>
    </submittedName>
</protein>
<accession>I3E256</accession>
<keyword evidence="2" id="KW-1185">Reference proteome</keyword>
<proteinExistence type="predicted"/>
<dbReference type="PATRIC" id="fig|997296.3.peg.2008"/>
<dbReference type="SUPFAM" id="SSF143011">
    <property type="entry name" value="RelE-like"/>
    <property type="match status" value="1"/>
</dbReference>
<organism evidence="1 2">
    <name type="scientific">Bacillus methanolicus PB1</name>
    <dbReference type="NCBI Taxonomy" id="997296"/>
    <lineage>
        <taxon>Bacteria</taxon>
        <taxon>Bacillati</taxon>
        <taxon>Bacillota</taxon>
        <taxon>Bacilli</taxon>
        <taxon>Bacillales</taxon>
        <taxon>Bacillaceae</taxon>
        <taxon>Bacillus</taxon>
    </lineage>
</organism>
<sequence length="114" mass="13195">MNRQKPLDFEISPGAKSFFKSIKKNKPLLKKFQEAIEVLRLDPTLGDDKKGDLSGVSSFDIRHNKTSYELAYCVEEQENGDLLLIVLAGTRENFYDELKKYIKKSGMRQRIPRK</sequence>
<evidence type="ECO:0000313" key="2">
    <source>
        <dbReference type="Proteomes" id="UP000010523"/>
    </source>
</evidence>
<dbReference type="OrthoDB" id="82378at2"/>
<dbReference type="Proteomes" id="UP000010523">
    <property type="component" value="Unassembled WGS sequence"/>
</dbReference>
<dbReference type="eggNOG" id="COG2026">
    <property type="taxonomic scope" value="Bacteria"/>
</dbReference>
<dbReference type="InterPro" id="IPR031552">
    <property type="entry name" value="ParE-like_toxin"/>
</dbReference>
<dbReference type="AlphaFoldDB" id="I3E256"/>
<gene>
    <name evidence="1" type="ORF">PB1_09457</name>
</gene>
<comment type="caution">
    <text evidence="1">The sequence shown here is derived from an EMBL/GenBank/DDBJ whole genome shotgun (WGS) entry which is preliminary data.</text>
</comment>
<dbReference type="InterPro" id="IPR035093">
    <property type="entry name" value="RelE/ParE_toxin_dom_sf"/>
</dbReference>
<dbReference type="Pfam" id="PF15781">
    <property type="entry name" value="ParE-like_toxin"/>
    <property type="match status" value="1"/>
</dbReference>
<dbReference type="RefSeq" id="WP_003352049.1">
    <property type="nucleotide sequence ID" value="NZ_AFEU01000002.1"/>
</dbReference>
<dbReference type="STRING" id="997296.PB1_09457"/>
<name>I3E256_BACMT</name>
<dbReference type="EMBL" id="AFEU01000002">
    <property type="protein sequence ID" value="EIJ80577.1"/>
    <property type="molecule type" value="Genomic_DNA"/>
</dbReference>
<evidence type="ECO:0000313" key="1">
    <source>
        <dbReference type="EMBL" id="EIJ80577.1"/>
    </source>
</evidence>
<dbReference type="Gene3D" id="3.30.2310.20">
    <property type="entry name" value="RelE-like"/>
    <property type="match status" value="1"/>
</dbReference>
<reference evidence="1 2" key="1">
    <citation type="journal article" date="2012" name="Appl. Environ. Microbiol.">
        <title>Genome Sequence of Thermotolerant Bacillus methanolicus: Features and Regulation Related to Methylotrophy and Production of L-Lysine and L-Glutamate from Methanol.</title>
        <authorList>
            <person name="Heggeset T.M."/>
            <person name="Krog A."/>
            <person name="Balzer S."/>
            <person name="Wentzel A."/>
            <person name="Ellingsen T.E."/>
            <person name="Brautaset T."/>
        </authorList>
    </citation>
    <scope>NUCLEOTIDE SEQUENCE [LARGE SCALE GENOMIC DNA]</scope>
    <source>
        <strain evidence="1 2">PB1</strain>
    </source>
</reference>